<dbReference type="KEGG" id="vbr:A6E01_20195"/>
<protein>
    <recommendedName>
        <fullName evidence="3">HTH tetR-type domain-containing protein</fullName>
    </recommendedName>
</protein>
<dbReference type="EMBL" id="CP016179">
    <property type="protein sequence ID" value="ANO35672.1"/>
    <property type="molecule type" value="Genomic_DNA"/>
</dbReference>
<evidence type="ECO:0000256" key="2">
    <source>
        <dbReference type="PROSITE-ProRule" id="PRU00335"/>
    </source>
</evidence>
<dbReference type="Proteomes" id="UP000092018">
    <property type="component" value="Plasmid unnamed1"/>
</dbReference>
<dbReference type="AlphaFoldDB" id="A0AAN0Y0A5"/>
<name>A0AAN0Y0A5_9VIBR</name>
<dbReference type="InterPro" id="IPR001647">
    <property type="entry name" value="HTH_TetR"/>
</dbReference>
<dbReference type="PROSITE" id="PS50977">
    <property type="entry name" value="HTH_TETR_2"/>
    <property type="match status" value="1"/>
</dbReference>
<geneLocation type="plasmid" evidence="4 5">
    <name>unnamed1</name>
</geneLocation>
<dbReference type="GO" id="GO:0003677">
    <property type="term" value="F:DNA binding"/>
    <property type="evidence" value="ECO:0007669"/>
    <property type="project" value="UniProtKB-UniRule"/>
</dbReference>
<evidence type="ECO:0000259" key="3">
    <source>
        <dbReference type="PROSITE" id="PS50977"/>
    </source>
</evidence>
<evidence type="ECO:0000313" key="4">
    <source>
        <dbReference type="EMBL" id="ANO35672.1"/>
    </source>
</evidence>
<sequence length="194" mass="21957">MIDARSVDAITMYEVAKEAQVSPSTIYYHYPNIEALFCDLQRDIFTQFSRVIDSALLGIDVRSWVDLNRAIECGFVDFYTQNRAASKLLLGVHGHSRLVQENLSNDDGLGEMIQRYYERYFHLPLLPEQFNIFTVSVQIADRLYSLAVEREGSIGSLMANEALVATEGYLSAYLPRVLKGKPKATFGVFPKMLS</sequence>
<reference evidence="4 5" key="1">
    <citation type="submission" date="2016-06" db="EMBL/GenBank/DDBJ databases">
        <title>Adaptive Radiation by Waves of Gene Transfer Leads to Fine-Scale Resource Partitioning in Marine Microbes.</title>
        <authorList>
            <person name="Hehemann J.-H."/>
            <person name="Arevalo P."/>
            <person name="Datta M.S."/>
            <person name="Yu X."/>
            <person name="Corzett C."/>
            <person name="Henschel A."/>
            <person name="Preheim S.P."/>
            <person name="Timberlake S."/>
            <person name="Alm E.J."/>
            <person name="Polz M.F."/>
        </authorList>
    </citation>
    <scope>NUCLEOTIDE SEQUENCE [LARGE SCALE GENOMIC DNA]</scope>
    <source>
        <strain evidence="4 5">FF50</strain>
        <plasmid evidence="4 5">unnamed1</plasmid>
    </source>
</reference>
<accession>A0AAN0Y0A5</accession>
<feature type="domain" description="HTH tetR-type" evidence="3">
    <location>
        <begin position="1"/>
        <end position="48"/>
    </location>
</feature>
<evidence type="ECO:0000313" key="5">
    <source>
        <dbReference type="Proteomes" id="UP000092018"/>
    </source>
</evidence>
<organism evidence="4 5">
    <name type="scientific">Vibrio breoganii</name>
    <dbReference type="NCBI Taxonomy" id="553239"/>
    <lineage>
        <taxon>Bacteria</taxon>
        <taxon>Pseudomonadati</taxon>
        <taxon>Pseudomonadota</taxon>
        <taxon>Gammaproteobacteria</taxon>
        <taxon>Vibrionales</taxon>
        <taxon>Vibrionaceae</taxon>
        <taxon>Vibrio</taxon>
    </lineage>
</organism>
<evidence type="ECO:0000256" key="1">
    <source>
        <dbReference type="ARBA" id="ARBA00023125"/>
    </source>
</evidence>
<feature type="DNA-binding region" description="H-T-H motif" evidence="2">
    <location>
        <begin position="11"/>
        <end position="30"/>
    </location>
</feature>
<gene>
    <name evidence="4" type="ORF">A6E01_20195</name>
</gene>
<keyword evidence="4" id="KW-0614">Plasmid</keyword>
<dbReference type="Gene3D" id="1.10.357.10">
    <property type="entry name" value="Tetracycline Repressor, domain 2"/>
    <property type="match status" value="1"/>
</dbReference>
<dbReference type="InterPro" id="IPR009057">
    <property type="entry name" value="Homeodomain-like_sf"/>
</dbReference>
<keyword evidence="1 2" id="KW-0238">DNA-binding</keyword>
<dbReference type="Pfam" id="PF00440">
    <property type="entry name" value="TetR_N"/>
    <property type="match status" value="1"/>
</dbReference>
<dbReference type="SUPFAM" id="SSF46689">
    <property type="entry name" value="Homeodomain-like"/>
    <property type="match status" value="1"/>
</dbReference>
<proteinExistence type="predicted"/>